<dbReference type="Gene3D" id="3.50.50.60">
    <property type="entry name" value="FAD/NAD(P)-binding domain"/>
    <property type="match status" value="1"/>
</dbReference>
<dbReference type="AlphaFoldDB" id="A0A091ICN2"/>
<sequence>MSEVAEEPGNPAHALFERFLRAGECREVLGSFGELCKQLGLQGNGLQLYHGLRASLNYWSAKALWSKLDKKAGHKDYNQGTAC</sequence>
<dbReference type="InterPro" id="IPR036188">
    <property type="entry name" value="FAD/NAD-bd_sf"/>
</dbReference>
<name>A0A091ICN2_CALAN</name>
<keyword evidence="2" id="KW-1185">Reference proteome</keyword>
<protein>
    <submittedName>
        <fullName evidence="1">Protein-methionine sulfoxide oxidase MICAL1</fullName>
    </submittedName>
</protein>
<feature type="non-terminal residue" evidence="1">
    <location>
        <position position="83"/>
    </location>
</feature>
<reference evidence="1 2" key="1">
    <citation type="submission" date="2014-04" db="EMBL/GenBank/DDBJ databases">
        <title>Genome evolution of avian class.</title>
        <authorList>
            <person name="Zhang G."/>
            <person name="Li C."/>
        </authorList>
    </citation>
    <scope>NUCLEOTIDE SEQUENCE [LARGE SCALE GENOMIC DNA]</scope>
    <source>
        <strain evidence="1">BGI_N300</strain>
    </source>
</reference>
<dbReference type="Proteomes" id="UP000054308">
    <property type="component" value="Unassembled WGS sequence"/>
</dbReference>
<dbReference type="EMBL" id="KL218440">
    <property type="protein sequence ID" value="KFP05238.1"/>
    <property type="molecule type" value="Genomic_DNA"/>
</dbReference>
<evidence type="ECO:0000313" key="2">
    <source>
        <dbReference type="Proteomes" id="UP000054308"/>
    </source>
</evidence>
<accession>A0A091ICN2</accession>
<proteinExistence type="predicted"/>
<organism evidence="1 2">
    <name type="scientific">Calypte anna</name>
    <name type="common">Anna's hummingbird</name>
    <name type="synonym">Archilochus anna</name>
    <dbReference type="NCBI Taxonomy" id="9244"/>
    <lineage>
        <taxon>Eukaryota</taxon>
        <taxon>Metazoa</taxon>
        <taxon>Chordata</taxon>
        <taxon>Craniata</taxon>
        <taxon>Vertebrata</taxon>
        <taxon>Euteleostomi</taxon>
        <taxon>Archelosauria</taxon>
        <taxon>Archosauria</taxon>
        <taxon>Dinosauria</taxon>
        <taxon>Saurischia</taxon>
        <taxon>Theropoda</taxon>
        <taxon>Coelurosauria</taxon>
        <taxon>Aves</taxon>
        <taxon>Neognathae</taxon>
        <taxon>Neoaves</taxon>
        <taxon>Strisores</taxon>
        <taxon>Apodiformes</taxon>
        <taxon>Trochilidae</taxon>
        <taxon>Calypte</taxon>
    </lineage>
</organism>
<gene>
    <name evidence="1" type="ORF">N300_03787</name>
</gene>
<evidence type="ECO:0000313" key="1">
    <source>
        <dbReference type="EMBL" id="KFP05238.1"/>
    </source>
</evidence>